<dbReference type="InterPro" id="IPR036938">
    <property type="entry name" value="PAP2/HPO_sf"/>
</dbReference>
<keyword evidence="2" id="KW-0575">Peroxidase</keyword>
<sequence>MRRLIAGFLFIAALGISCDTKKVERVSIDYDSLYRESLTKLTDVIVHDIFSPPVASRIYAYTNITGYEIMAVNNDEYVSLSGQLTDFKSFEPAADTSLNYELSAIYGALNTGRALIFSEDMISDYVNDLDSVFIASGIPQTEIDNAKEYAAMASAEVLKWADKDNYKQTRSFEKYAIMEGDAYWKPTPPAYMEGIEPHWDKIRPFVIDSASQFKPIPPTPFSTDKESKFYSEMMEVYNVGVNLTKEQEAIAKFWDCNPYVAHQQGHMMFATKKITPGGHWIEIVRLVTDKADNDFSETIEAYTWVSVALADGFISCWDEKYRSSLVRPETIINQIVDEEWVPLLQTPPFPEYTSGHSVISRSAATVLTYLYGEEFSFYDDTEERYGLPARNFNSFMEASEEAAVSRLYGGIHYRPAIEEGVKQGERVGRYIIENLKTKEATEQMALQGE</sequence>
<evidence type="ECO:0000259" key="1">
    <source>
        <dbReference type="Pfam" id="PF01569"/>
    </source>
</evidence>
<dbReference type="Proteomes" id="UP000559010">
    <property type="component" value="Unassembled WGS sequence"/>
</dbReference>
<dbReference type="GO" id="GO:0004601">
    <property type="term" value="F:peroxidase activity"/>
    <property type="evidence" value="ECO:0007669"/>
    <property type="project" value="UniProtKB-KW"/>
</dbReference>
<dbReference type="PROSITE" id="PS51257">
    <property type="entry name" value="PROKAR_LIPOPROTEIN"/>
    <property type="match status" value="1"/>
</dbReference>
<proteinExistence type="predicted"/>
<evidence type="ECO:0000313" key="3">
    <source>
        <dbReference type="Proteomes" id="UP000559010"/>
    </source>
</evidence>
<dbReference type="RefSeq" id="WP_169679316.1">
    <property type="nucleotide sequence ID" value="NZ_JABBNU010000003.1"/>
</dbReference>
<dbReference type="EMBL" id="JABBNU010000003">
    <property type="protein sequence ID" value="NMM48083.1"/>
    <property type="molecule type" value="Genomic_DNA"/>
</dbReference>
<name>A0A848IUA5_9BACT</name>
<dbReference type="SUPFAM" id="SSF48317">
    <property type="entry name" value="Acid phosphatase/Vanadium-dependent haloperoxidase"/>
    <property type="match status" value="1"/>
</dbReference>
<evidence type="ECO:0000313" key="2">
    <source>
        <dbReference type="EMBL" id="NMM48083.1"/>
    </source>
</evidence>
<dbReference type="PANTHER" id="PTHR34599:SF2">
    <property type="entry name" value="TRAF-TYPE DOMAIN-CONTAINING PROTEIN"/>
    <property type="match status" value="1"/>
</dbReference>
<feature type="domain" description="Phosphatidic acid phosphatase type 2/haloperoxidase" evidence="1">
    <location>
        <begin position="308"/>
        <end position="429"/>
    </location>
</feature>
<keyword evidence="2" id="KW-0560">Oxidoreductase</keyword>
<dbReference type="AlphaFoldDB" id="A0A848IUA5"/>
<reference evidence="2 3" key="1">
    <citation type="submission" date="2020-04" db="EMBL/GenBank/DDBJ databases">
        <title>Flammeovirgaceae bacterium KN852 isolated from deep sea.</title>
        <authorList>
            <person name="Zhang D.-C."/>
        </authorList>
    </citation>
    <scope>NUCLEOTIDE SEQUENCE [LARGE SCALE GENOMIC DNA]</scope>
    <source>
        <strain evidence="2 3">KN852</strain>
    </source>
</reference>
<dbReference type="PANTHER" id="PTHR34599">
    <property type="entry name" value="PEROXIDASE-RELATED"/>
    <property type="match status" value="1"/>
</dbReference>
<protein>
    <submittedName>
        <fullName evidence="2">Vanadium-dependent haloperoxidase</fullName>
    </submittedName>
</protein>
<dbReference type="CDD" id="cd03398">
    <property type="entry name" value="PAP2_haloperoxidase"/>
    <property type="match status" value="1"/>
</dbReference>
<dbReference type="InterPro" id="IPR052559">
    <property type="entry name" value="V-haloperoxidase"/>
</dbReference>
<gene>
    <name evidence="2" type="ORF">HH304_06705</name>
</gene>
<comment type="caution">
    <text evidence="2">The sequence shown here is derived from an EMBL/GenBank/DDBJ whole genome shotgun (WGS) entry which is preliminary data.</text>
</comment>
<keyword evidence="3" id="KW-1185">Reference proteome</keyword>
<dbReference type="Gene3D" id="1.10.606.20">
    <property type="match status" value="1"/>
</dbReference>
<dbReference type="InterPro" id="IPR000326">
    <property type="entry name" value="PAP2/HPO"/>
</dbReference>
<organism evidence="2 3">
    <name type="scientific">Marinigracilibium pacificum</name>
    <dbReference type="NCBI Taxonomy" id="2729599"/>
    <lineage>
        <taxon>Bacteria</taxon>
        <taxon>Pseudomonadati</taxon>
        <taxon>Bacteroidota</taxon>
        <taxon>Cytophagia</taxon>
        <taxon>Cytophagales</taxon>
        <taxon>Flammeovirgaceae</taxon>
        <taxon>Marinigracilibium</taxon>
    </lineage>
</organism>
<dbReference type="Pfam" id="PF01569">
    <property type="entry name" value="PAP2"/>
    <property type="match status" value="1"/>
</dbReference>
<accession>A0A848IUA5</accession>